<dbReference type="OrthoDB" id="114087at2759"/>
<evidence type="ECO:0000313" key="2">
    <source>
        <dbReference type="Proteomes" id="UP000018721"/>
    </source>
</evidence>
<reference evidence="1 2" key="1">
    <citation type="submission" date="2013-11" db="EMBL/GenBank/DDBJ databases">
        <title>The Genome Sequence of Phytophthora parasitica P1569.</title>
        <authorList>
            <consortium name="The Broad Institute Genomics Platform"/>
            <person name="Russ C."/>
            <person name="Tyler B."/>
            <person name="Panabieres F."/>
            <person name="Shan W."/>
            <person name="Tripathy S."/>
            <person name="Grunwald N."/>
            <person name="Machado M."/>
            <person name="Johnson C.S."/>
            <person name="Arredondo F."/>
            <person name="Hong C."/>
            <person name="Coffey M."/>
            <person name="Young S.K."/>
            <person name="Zeng Q."/>
            <person name="Gargeya S."/>
            <person name="Fitzgerald M."/>
            <person name="Abouelleil A."/>
            <person name="Alvarado L."/>
            <person name="Chapman S.B."/>
            <person name="Gainer-Dewar J."/>
            <person name="Goldberg J."/>
            <person name="Griggs A."/>
            <person name="Gujja S."/>
            <person name="Hansen M."/>
            <person name="Howarth C."/>
            <person name="Imamovic A."/>
            <person name="Ireland A."/>
            <person name="Larimer J."/>
            <person name="McCowan C."/>
            <person name="Murphy C."/>
            <person name="Pearson M."/>
            <person name="Poon T.W."/>
            <person name="Priest M."/>
            <person name="Roberts A."/>
            <person name="Saif S."/>
            <person name="Shea T."/>
            <person name="Sykes S."/>
            <person name="Wortman J."/>
            <person name="Nusbaum C."/>
            <person name="Birren B."/>
        </authorList>
    </citation>
    <scope>NUCLEOTIDE SEQUENCE [LARGE SCALE GENOMIC DNA]</scope>
    <source>
        <strain evidence="1 2">P1569</strain>
    </source>
</reference>
<dbReference type="HOGENOM" id="CLU_2519526_0_0_1"/>
<feature type="non-terminal residue" evidence="1">
    <location>
        <position position="85"/>
    </location>
</feature>
<proteinExistence type="predicted"/>
<keyword evidence="2" id="KW-1185">Reference proteome</keyword>
<sequence>MMTTIKACNAAADSDGTMDSPDLVRSHDGTNYIDGARGKFLRGHKDCETEEIEDLGESSKHITRIHHMYGEPRAFNNTTAGTCFA</sequence>
<dbReference type="Proteomes" id="UP000018721">
    <property type="component" value="Unassembled WGS sequence"/>
</dbReference>
<comment type="caution">
    <text evidence="1">The sequence shown here is derived from an EMBL/GenBank/DDBJ whole genome shotgun (WGS) entry which is preliminary data.</text>
</comment>
<dbReference type="EMBL" id="ANIZ01000064">
    <property type="protein sequence ID" value="ETI57331.1"/>
    <property type="molecule type" value="Genomic_DNA"/>
</dbReference>
<accession>V9G1W5</accession>
<evidence type="ECO:0000313" key="1">
    <source>
        <dbReference type="EMBL" id="ETI57331.1"/>
    </source>
</evidence>
<dbReference type="AlphaFoldDB" id="V9G1W5"/>
<gene>
    <name evidence="1" type="ORF">F443_00362</name>
</gene>
<organism evidence="1 2">
    <name type="scientific">Phytophthora nicotianae P1569</name>
    <dbReference type="NCBI Taxonomy" id="1317065"/>
    <lineage>
        <taxon>Eukaryota</taxon>
        <taxon>Sar</taxon>
        <taxon>Stramenopiles</taxon>
        <taxon>Oomycota</taxon>
        <taxon>Peronosporomycetes</taxon>
        <taxon>Peronosporales</taxon>
        <taxon>Peronosporaceae</taxon>
        <taxon>Phytophthora</taxon>
    </lineage>
</organism>
<protein>
    <submittedName>
        <fullName evidence="1">Uncharacterized protein</fullName>
    </submittedName>
</protein>
<name>V9G1W5_PHYNI</name>